<dbReference type="STRING" id="554055.A0A2P6VH73"/>
<evidence type="ECO:0000256" key="8">
    <source>
        <dbReference type="ARBA" id="ARBA00022827"/>
    </source>
</evidence>
<dbReference type="AlphaFoldDB" id="A0A2P6VH73"/>
<dbReference type="Proteomes" id="UP000239649">
    <property type="component" value="Unassembled WGS sequence"/>
</dbReference>
<accession>A0A2P6VH73</accession>
<dbReference type="GO" id="GO:0005524">
    <property type="term" value="F:ATP binding"/>
    <property type="evidence" value="ECO:0007669"/>
    <property type="project" value="UniProtKB-KW"/>
</dbReference>
<feature type="region of interest" description="Disordered" evidence="10">
    <location>
        <begin position="217"/>
        <end position="277"/>
    </location>
</feature>
<protein>
    <recommendedName>
        <fullName evidence="2">FAD synthase</fullName>
        <ecNumber evidence="2">2.7.7.2</ecNumber>
    </recommendedName>
</protein>
<feature type="compositionally biased region" description="Low complexity" evidence="10">
    <location>
        <begin position="222"/>
        <end position="258"/>
    </location>
</feature>
<dbReference type="SUPFAM" id="SSF52374">
    <property type="entry name" value="Nucleotidylyl transferase"/>
    <property type="match status" value="1"/>
</dbReference>
<dbReference type="InterPro" id="IPR014729">
    <property type="entry name" value="Rossmann-like_a/b/a_fold"/>
</dbReference>
<feature type="domain" description="FAD synthetase" evidence="11">
    <location>
        <begin position="154"/>
        <end position="213"/>
    </location>
</feature>
<evidence type="ECO:0000256" key="2">
    <source>
        <dbReference type="ARBA" id="ARBA00012393"/>
    </source>
</evidence>
<dbReference type="InterPro" id="IPR015864">
    <property type="entry name" value="FAD_synthase"/>
</dbReference>
<keyword evidence="3" id="KW-0285">Flavoprotein</keyword>
<evidence type="ECO:0000256" key="3">
    <source>
        <dbReference type="ARBA" id="ARBA00022630"/>
    </source>
</evidence>
<dbReference type="EMBL" id="LHPF02000007">
    <property type="protein sequence ID" value="PSC73439.1"/>
    <property type="molecule type" value="Genomic_DNA"/>
</dbReference>
<feature type="compositionally biased region" description="Basic and acidic residues" evidence="10">
    <location>
        <begin position="261"/>
        <end position="273"/>
    </location>
</feature>
<keyword evidence="4" id="KW-0288">FMN</keyword>
<keyword evidence="7" id="KW-0547">Nucleotide-binding</keyword>
<reference evidence="12 13" key="1">
    <citation type="journal article" date="2018" name="Plant J.">
        <title>Genome sequences of Chlorella sorokiniana UTEX 1602 and Micractinium conductrix SAG 241.80: implications to maltose excretion by a green alga.</title>
        <authorList>
            <person name="Arriola M.B."/>
            <person name="Velmurugan N."/>
            <person name="Zhang Y."/>
            <person name="Plunkett M.H."/>
            <person name="Hondzo H."/>
            <person name="Barney B.M."/>
        </authorList>
    </citation>
    <scope>NUCLEOTIDE SEQUENCE [LARGE SCALE GENOMIC DNA]</scope>
    <source>
        <strain evidence="12 13">SAG 241.80</strain>
    </source>
</reference>
<evidence type="ECO:0000256" key="1">
    <source>
        <dbReference type="ARBA" id="ARBA00004726"/>
    </source>
</evidence>
<keyword evidence="9" id="KW-0067">ATP-binding</keyword>
<keyword evidence="13" id="KW-1185">Reference proteome</keyword>
<feature type="compositionally biased region" description="Low complexity" evidence="10">
    <location>
        <begin position="18"/>
        <end position="30"/>
    </location>
</feature>
<evidence type="ECO:0000256" key="10">
    <source>
        <dbReference type="SAM" id="MobiDB-lite"/>
    </source>
</evidence>
<keyword evidence="6" id="KW-0548">Nucleotidyltransferase</keyword>
<evidence type="ECO:0000313" key="13">
    <source>
        <dbReference type="Proteomes" id="UP000239649"/>
    </source>
</evidence>
<dbReference type="EC" id="2.7.7.2" evidence="2"/>
<keyword evidence="5" id="KW-0808">Transferase</keyword>
<comment type="caution">
    <text evidence="12">The sequence shown here is derived from an EMBL/GenBank/DDBJ whole genome shotgun (WGS) entry which is preliminary data.</text>
</comment>
<gene>
    <name evidence="12" type="ORF">C2E20_3453</name>
</gene>
<sequence>MPPVSHQGRRTARLACVGSSSSGSPQAAPQDTPSSGSQAAWCRPLSGCATAFGPGGGAATQGDYAADVPSPQLPPIVALGKFDALHRGHRALAAAAAGLGGAPWMVSFSGMAEVLGWPARLPLVAPCDRARVLDSWASSCQGRAPRECAVPFAEVRTMSPEAFVELLAQELAAAGVVVGSNYRFGYRAAGNTDLLQQLGPQHGMRVRVLGLVASQAGGGGAAEQHQQHQQHNGQPQQHSGVQQQDSGGRQQQQQRVQQHSPEQRAADRQEAHDAVSSSRIRHALAAGDVADAALCLGRPYRLVAALADAATSALPDGPALRLPAAALLNQPPRPGRYQVRAVLTAADTRQELTPVRQAVAGLDEAGLTLHGSGDLLAALPAGAQHLALDFL</sequence>
<dbReference type="Pfam" id="PF06574">
    <property type="entry name" value="FAD_syn"/>
    <property type="match status" value="1"/>
</dbReference>
<evidence type="ECO:0000313" key="12">
    <source>
        <dbReference type="EMBL" id="PSC73439.1"/>
    </source>
</evidence>
<organism evidence="12 13">
    <name type="scientific">Micractinium conductrix</name>
    <dbReference type="NCBI Taxonomy" id="554055"/>
    <lineage>
        <taxon>Eukaryota</taxon>
        <taxon>Viridiplantae</taxon>
        <taxon>Chlorophyta</taxon>
        <taxon>core chlorophytes</taxon>
        <taxon>Trebouxiophyceae</taxon>
        <taxon>Chlorellales</taxon>
        <taxon>Chlorellaceae</taxon>
        <taxon>Chlorella clade</taxon>
        <taxon>Micractinium</taxon>
    </lineage>
</organism>
<name>A0A2P6VH73_9CHLO</name>
<evidence type="ECO:0000256" key="5">
    <source>
        <dbReference type="ARBA" id="ARBA00022679"/>
    </source>
</evidence>
<dbReference type="UniPathway" id="UPA00277">
    <property type="reaction ID" value="UER00407"/>
</dbReference>
<feature type="region of interest" description="Disordered" evidence="10">
    <location>
        <begin position="1"/>
        <end position="39"/>
    </location>
</feature>
<evidence type="ECO:0000256" key="6">
    <source>
        <dbReference type="ARBA" id="ARBA00022695"/>
    </source>
</evidence>
<dbReference type="GO" id="GO:0009231">
    <property type="term" value="P:riboflavin biosynthetic process"/>
    <property type="evidence" value="ECO:0007669"/>
    <property type="project" value="InterPro"/>
</dbReference>
<evidence type="ECO:0000256" key="9">
    <source>
        <dbReference type="ARBA" id="ARBA00022840"/>
    </source>
</evidence>
<evidence type="ECO:0000259" key="11">
    <source>
        <dbReference type="Pfam" id="PF06574"/>
    </source>
</evidence>
<dbReference type="Gene3D" id="3.40.50.620">
    <property type="entry name" value="HUPs"/>
    <property type="match status" value="1"/>
</dbReference>
<dbReference type="GO" id="GO:0003919">
    <property type="term" value="F:FMN adenylyltransferase activity"/>
    <property type="evidence" value="ECO:0007669"/>
    <property type="project" value="UniProtKB-EC"/>
</dbReference>
<dbReference type="OrthoDB" id="414641at2759"/>
<evidence type="ECO:0000256" key="7">
    <source>
        <dbReference type="ARBA" id="ARBA00022741"/>
    </source>
</evidence>
<evidence type="ECO:0000256" key="4">
    <source>
        <dbReference type="ARBA" id="ARBA00022643"/>
    </source>
</evidence>
<proteinExistence type="predicted"/>
<keyword evidence="8" id="KW-0274">FAD</keyword>
<comment type="pathway">
    <text evidence="1">Cofactor biosynthesis; FAD biosynthesis; FAD from FMN: step 1/1.</text>
</comment>
<dbReference type="GO" id="GO:0006747">
    <property type="term" value="P:FAD biosynthetic process"/>
    <property type="evidence" value="ECO:0007669"/>
    <property type="project" value="UniProtKB-UniPathway"/>
</dbReference>